<name>A0A177DN16_ALTAL</name>
<dbReference type="RefSeq" id="XP_018386287.1">
    <property type="nucleotide sequence ID" value="XM_018533508.1"/>
</dbReference>
<keyword evidence="1" id="KW-0812">Transmembrane</keyword>
<dbReference type="VEuPathDB" id="FungiDB:CC77DRAFT_87936"/>
<feature type="transmembrane region" description="Helical" evidence="1">
    <location>
        <begin position="29"/>
        <end position="57"/>
    </location>
</feature>
<evidence type="ECO:0000313" key="2">
    <source>
        <dbReference type="EMBL" id="OAG20866.1"/>
    </source>
</evidence>
<dbReference type="Proteomes" id="UP000077248">
    <property type="component" value="Unassembled WGS sequence"/>
</dbReference>
<dbReference type="GeneID" id="29119102"/>
<dbReference type="AlphaFoldDB" id="A0A177DN16"/>
<dbReference type="KEGG" id="aalt:CC77DRAFT_87936"/>
<accession>A0A177DN16</accession>
<evidence type="ECO:0000256" key="1">
    <source>
        <dbReference type="SAM" id="Phobius"/>
    </source>
</evidence>
<keyword evidence="1" id="KW-1133">Transmembrane helix</keyword>
<dbReference type="EMBL" id="KV441478">
    <property type="protein sequence ID" value="OAG20866.1"/>
    <property type="molecule type" value="Genomic_DNA"/>
</dbReference>
<keyword evidence="3" id="KW-1185">Reference proteome</keyword>
<evidence type="ECO:0000313" key="3">
    <source>
        <dbReference type="Proteomes" id="UP000077248"/>
    </source>
</evidence>
<sequence>MVGVRPVTYTRFFWTTRSPDRCLRLRESASAFCASFCRICAFFLAFCAMSCLCCAILPSVRSVMQGRCKGRPTLRGRWSSTRSWSHRRVCDMRGTARSWWF</sequence>
<keyword evidence="1" id="KW-0472">Membrane</keyword>
<protein>
    <submittedName>
        <fullName evidence="2">Uncharacterized protein</fullName>
    </submittedName>
</protein>
<reference evidence="2 3" key="1">
    <citation type="submission" date="2016-05" db="EMBL/GenBank/DDBJ databases">
        <title>Comparative analysis of secretome profiles of manganese(II)-oxidizing ascomycete fungi.</title>
        <authorList>
            <consortium name="DOE Joint Genome Institute"/>
            <person name="Zeiner C.A."/>
            <person name="Purvine S.O."/>
            <person name="Zink E.M."/>
            <person name="Wu S."/>
            <person name="Pasa-Tolic L."/>
            <person name="Chaput D.L."/>
            <person name="Haridas S."/>
            <person name="Grigoriev I.V."/>
            <person name="Santelli C.M."/>
            <person name="Hansel C.M."/>
        </authorList>
    </citation>
    <scope>NUCLEOTIDE SEQUENCE [LARGE SCALE GENOMIC DNA]</scope>
    <source>
        <strain evidence="2 3">SRC1lrK2f</strain>
    </source>
</reference>
<organism evidence="2 3">
    <name type="scientific">Alternaria alternata</name>
    <name type="common">Alternaria rot fungus</name>
    <name type="synonym">Torula alternata</name>
    <dbReference type="NCBI Taxonomy" id="5599"/>
    <lineage>
        <taxon>Eukaryota</taxon>
        <taxon>Fungi</taxon>
        <taxon>Dikarya</taxon>
        <taxon>Ascomycota</taxon>
        <taxon>Pezizomycotina</taxon>
        <taxon>Dothideomycetes</taxon>
        <taxon>Pleosporomycetidae</taxon>
        <taxon>Pleosporales</taxon>
        <taxon>Pleosporineae</taxon>
        <taxon>Pleosporaceae</taxon>
        <taxon>Alternaria</taxon>
        <taxon>Alternaria sect. Alternaria</taxon>
        <taxon>Alternaria alternata complex</taxon>
    </lineage>
</organism>
<proteinExistence type="predicted"/>
<gene>
    <name evidence="2" type="ORF">CC77DRAFT_87936</name>
</gene>